<evidence type="ECO:0000313" key="2">
    <source>
        <dbReference type="EMBL" id="SHK02743.1"/>
    </source>
</evidence>
<dbReference type="EMBL" id="FRAT01000001">
    <property type="protein sequence ID" value="SHK02743.1"/>
    <property type="molecule type" value="Genomic_DNA"/>
</dbReference>
<evidence type="ECO:0000313" key="4">
    <source>
        <dbReference type="Proteomes" id="UP000198940"/>
    </source>
</evidence>
<dbReference type="RefSeq" id="WP_072875611.1">
    <property type="nucleotide sequence ID" value="NZ_FOKU01000001.1"/>
</dbReference>
<dbReference type="AlphaFoldDB" id="A0A1M6P4C5"/>
<dbReference type="InterPro" id="IPR041662">
    <property type="entry name" value="SusD-like_2"/>
</dbReference>
<protein>
    <submittedName>
        <fullName evidence="2">Starch-binding associating with outer membrane</fullName>
    </submittedName>
</protein>
<proteinExistence type="predicted"/>
<evidence type="ECO:0000313" key="1">
    <source>
        <dbReference type="EMBL" id="SFB66313.1"/>
    </source>
</evidence>
<accession>A0A1M6P4C5</accession>
<dbReference type="STRING" id="1055723.SAMN05216293_0028"/>
<gene>
    <name evidence="1" type="ORF">SAMN04487891_10128</name>
    <name evidence="2" type="ORF">SAMN05216293_0028</name>
</gene>
<comment type="caution">
    <text evidence="2">The sequence shown here is derived from an EMBL/GenBank/DDBJ whole genome shotgun (WGS) entry which is preliminary data.</text>
</comment>
<dbReference type="Gene3D" id="1.25.40.390">
    <property type="match status" value="1"/>
</dbReference>
<dbReference type="InterPro" id="IPR011990">
    <property type="entry name" value="TPR-like_helical_dom_sf"/>
</dbReference>
<keyword evidence="4" id="KW-1185">Reference proteome</keyword>
<sequence length="477" mass="52143">MKKLILSIVCLTLVLTSCEDQMDINRDPDSLPAEGVEPATQLPIAIAGIAGGQGAELAIIGGMWSQFWTQSNSANQYRTIDAYSITSSNYQGGWNNLYDALGDVRNIKRNALASENWNYYLIATVLETYASQILADWYDQIPYAEANDMANFEPNFNTGEEVYDLMIADLNDALSKNLGASKGNIPLNDDFIFGGDMAKWVQFANTMKLKIFLRQADARPSVAQSGIGALGNNFLAEDAAMTQFINEANRSNPLYESDRRQLNVATNLRASTTMYSYLSANNDPRLDLYYGPGNPLNQGDYQSLAAPNSVSVVNLSATTPVYFISAEQSLFMQAEARERFSGGAGAKALYDQAVTTSFAKWGLDATPFIAVGGVYEYPSSGTFDEKLTAIITQKWISSFPGNGFESFFEQNRTEIPAVSAVPQTSEGYVPGQFAYSVNGSTGGAFPKRLEWPSDELSRNANAPDAPVKVTVPVWWDN</sequence>
<dbReference type="Proteomes" id="UP000184031">
    <property type="component" value="Unassembled WGS sequence"/>
</dbReference>
<dbReference type="SUPFAM" id="SSF48452">
    <property type="entry name" value="TPR-like"/>
    <property type="match status" value="1"/>
</dbReference>
<dbReference type="Proteomes" id="UP000198940">
    <property type="component" value="Unassembled WGS sequence"/>
</dbReference>
<name>A0A1M6P4C5_9FLAO</name>
<organism evidence="2 3">
    <name type="scientific">Flagellimonas taeanensis</name>
    <dbReference type="NCBI Taxonomy" id="1005926"/>
    <lineage>
        <taxon>Bacteria</taxon>
        <taxon>Pseudomonadati</taxon>
        <taxon>Bacteroidota</taxon>
        <taxon>Flavobacteriia</taxon>
        <taxon>Flavobacteriales</taxon>
        <taxon>Flavobacteriaceae</taxon>
        <taxon>Flagellimonas</taxon>
    </lineage>
</organism>
<dbReference type="OrthoDB" id="725917at2"/>
<dbReference type="EMBL" id="FOKU01000001">
    <property type="protein sequence ID" value="SFB66313.1"/>
    <property type="molecule type" value="Genomic_DNA"/>
</dbReference>
<dbReference type="PROSITE" id="PS51257">
    <property type="entry name" value="PROKAR_LIPOPROTEIN"/>
    <property type="match status" value="1"/>
</dbReference>
<reference evidence="2 3" key="1">
    <citation type="submission" date="2016-11" db="EMBL/GenBank/DDBJ databases">
        <authorList>
            <person name="Varghese N."/>
            <person name="Submissions S."/>
        </authorList>
    </citation>
    <scope>NUCLEOTIDE SEQUENCE [LARGE SCALE GENOMIC DNA]</scope>
    <source>
        <strain evidence="2 3">CGMCC 1.12174</strain>
        <strain evidence="1 4">DSM 26351</strain>
    </source>
</reference>
<evidence type="ECO:0000313" key="3">
    <source>
        <dbReference type="Proteomes" id="UP000184031"/>
    </source>
</evidence>
<dbReference type="Pfam" id="PF12771">
    <property type="entry name" value="SusD-like_2"/>
    <property type="match status" value="1"/>
</dbReference>